<dbReference type="PROSITE" id="PS00622">
    <property type="entry name" value="HTH_LUXR_1"/>
    <property type="match status" value="1"/>
</dbReference>
<dbReference type="PANTHER" id="PTHR43214:SF24">
    <property type="entry name" value="TRANSCRIPTIONAL REGULATORY PROTEIN NARL-RELATED"/>
    <property type="match status" value="1"/>
</dbReference>
<organism evidence="8 9">
    <name type="scientific">Ornithinimicrobium pekingense</name>
    <dbReference type="NCBI Taxonomy" id="384677"/>
    <lineage>
        <taxon>Bacteria</taxon>
        <taxon>Bacillati</taxon>
        <taxon>Actinomycetota</taxon>
        <taxon>Actinomycetes</taxon>
        <taxon>Micrococcales</taxon>
        <taxon>Ornithinimicrobiaceae</taxon>
        <taxon>Ornithinimicrobium</taxon>
    </lineage>
</organism>
<dbReference type="CDD" id="cd06170">
    <property type="entry name" value="LuxR_C_like"/>
    <property type="match status" value="1"/>
</dbReference>
<dbReference type="InterPro" id="IPR001789">
    <property type="entry name" value="Sig_transdc_resp-reg_receiver"/>
</dbReference>
<evidence type="ECO:0000313" key="9">
    <source>
        <dbReference type="Proteomes" id="UP000662111"/>
    </source>
</evidence>
<dbReference type="SUPFAM" id="SSF46894">
    <property type="entry name" value="C-terminal effector domain of the bipartite response regulators"/>
    <property type="match status" value="1"/>
</dbReference>
<feature type="domain" description="Response regulatory" evidence="7">
    <location>
        <begin position="7"/>
        <end position="120"/>
    </location>
</feature>
<comment type="caution">
    <text evidence="8">The sequence shown here is derived from an EMBL/GenBank/DDBJ whole genome shotgun (WGS) entry which is preliminary data.</text>
</comment>
<dbReference type="GO" id="GO:0003677">
    <property type="term" value="F:DNA binding"/>
    <property type="evidence" value="ECO:0007669"/>
    <property type="project" value="UniProtKB-KW"/>
</dbReference>
<dbReference type="Pfam" id="PF00196">
    <property type="entry name" value="GerE"/>
    <property type="match status" value="1"/>
</dbReference>
<dbReference type="InterPro" id="IPR011006">
    <property type="entry name" value="CheY-like_superfamily"/>
</dbReference>
<name>A0ABQ2FBE5_9MICO</name>
<evidence type="ECO:0000256" key="5">
    <source>
        <dbReference type="PROSITE-ProRule" id="PRU00169"/>
    </source>
</evidence>
<dbReference type="PROSITE" id="PS50043">
    <property type="entry name" value="HTH_LUXR_2"/>
    <property type="match status" value="1"/>
</dbReference>
<keyword evidence="4" id="KW-0804">Transcription</keyword>
<sequence length="211" mass="22690">MTDRPISVLVADDNAIVRMGIKALLGQFDGIHVVGEAWDGDHAVEMVRRLQPTVTLLDVRMPRRDGVAAAEVISQTSKVVMLTYSDSPDVVRSAIRAGACGYLVHGAFEPADVEAAVRGAARGVGTLSPAAVVALAQEEQRSQVRTDHDLSAREVEVMALIAQGRSNRQIATELFLSEKTVKNHINRIFAKLGVVGRAQAVSWWLGASETP</sequence>
<dbReference type="SMART" id="SM00421">
    <property type="entry name" value="HTH_LUXR"/>
    <property type="match status" value="1"/>
</dbReference>
<protein>
    <submittedName>
        <fullName evidence="8">DNA-binding response regulator</fullName>
    </submittedName>
</protein>
<dbReference type="CDD" id="cd17535">
    <property type="entry name" value="REC_NarL-like"/>
    <property type="match status" value="1"/>
</dbReference>
<evidence type="ECO:0000256" key="1">
    <source>
        <dbReference type="ARBA" id="ARBA00022553"/>
    </source>
</evidence>
<evidence type="ECO:0000259" key="7">
    <source>
        <dbReference type="PROSITE" id="PS50110"/>
    </source>
</evidence>
<dbReference type="InterPro" id="IPR016032">
    <property type="entry name" value="Sig_transdc_resp-reg_C-effctor"/>
</dbReference>
<accession>A0ABQ2FBE5</accession>
<proteinExistence type="predicted"/>
<dbReference type="EMBL" id="BMLB01000007">
    <property type="protein sequence ID" value="GGK80505.1"/>
    <property type="molecule type" value="Genomic_DNA"/>
</dbReference>
<dbReference type="Gene3D" id="3.40.50.2300">
    <property type="match status" value="1"/>
</dbReference>
<keyword evidence="2" id="KW-0805">Transcription regulation</keyword>
<dbReference type="SUPFAM" id="SSF52172">
    <property type="entry name" value="CheY-like"/>
    <property type="match status" value="1"/>
</dbReference>
<evidence type="ECO:0000256" key="3">
    <source>
        <dbReference type="ARBA" id="ARBA00023125"/>
    </source>
</evidence>
<keyword evidence="9" id="KW-1185">Reference proteome</keyword>
<dbReference type="InterPro" id="IPR000792">
    <property type="entry name" value="Tscrpt_reg_LuxR_C"/>
</dbReference>
<evidence type="ECO:0000313" key="8">
    <source>
        <dbReference type="EMBL" id="GGK80505.1"/>
    </source>
</evidence>
<dbReference type="PROSITE" id="PS50110">
    <property type="entry name" value="RESPONSE_REGULATORY"/>
    <property type="match status" value="1"/>
</dbReference>
<reference evidence="9" key="1">
    <citation type="journal article" date="2019" name="Int. J. Syst. Evol. Microbiol.">
        <title>The Global Catalogue of Microorganisms (GCM) 10K type strain sequencing project: providing services to taxonomists for standard genome sequencing and annotation.</title>
        <authorList>
            <consortium name="The Broad Institute Genomics Platform"/>
            <consortium name="The Broad Institute Genome Sequencing Center for Infectious Disease"/>
            <person name="Wu L."/>
            <person name="Ma J."/>
        </authorList>
    </citation>
    <scope>NUCLEOTIDE SEQUENCE [LARGE SCALE GENOMIC DNA]</scope>
    <source>
        <strain evidence="9">CGMCC 1.5362</strain>
    </source>
</reference>
<evidence type="ECO:0000259" key="6">
    <source>
        <dbReference type="PROSITE" id="PS50043"/>
    </source>
</evidence>
<gene>
    <name evidence="8" type="ORF">GCM10011509_31260</name>
</gene>
<dbReference type="InterPro" id="IPR058245">
    <property type="entry name" value="NreC/VraR/RcsB-like_REC"/>
</dbReference>
<evidence type="ECO:0000256" key="4">
    <source>
        <dbReference type="ARBA" id="ARBA00023163"/>
    </source>
</evidence>
<dbReference type="SMART" id="SM00448">
    <property type="entry name" value="REC"/>
    <property type="match status" value="1"/>
</dbReference>
<keyword evidence="1 5" id="KW-0597">Phosphoprotein</keyword>
<dbReference type="RefSeq" id="WP_022922380.1">
    <property type="nucleotide sequence ID" value="NZ_BMLB01000007.1"/>
</dbReference>
<dbReference type="PANTHER" id="PTHR43214">
    <property type="entry name" value="TWO-COMPONENT RESPONSE REGULATOR"/>
    <property type="match status" value="1"/>
</dbReference>
<keyword evidence="3 8" id="KW-0238">DNA-binding</keyword>
<dbReference type="PRINTS" id="PR00038">
    <property type="entry name" value="HTHLUXR"/>
</dbReference>
<dbReference type="InterPro" id="IPR039420">
    <property type="entry name" value="WalR-like"/>
</dbReference>
<dbReference type="Pfam" id="PF00072">
    <property type="entry name" value="Response_reg"/>
    <property type="match status" value="1"/>
</dbReference>
<dbReference type="Proteomes" id="UP000662111">
    <property type="component" value="Unassembled WGS sequence"/>
</dbReference>
<feature type="modified residue" description="4-aspartylphosphate" evidence="5">
    <location>
        <position position="58"/>
    </location>
</feature>
<evidence type="ECO:0000256" key="2">
    <source>
        <dbReference type="ARBA" id="ARBA00023015"/>
    </source>
</evidence>
<feature type="domain" description="HTH luxR-type" evidence="6">
    <location>
        <begin position="143"/>
        <end position="208"/>
    </location>
</feature>